<dbReference type="EMBL" id="JBHRYQ010000001">
    <property type="protein sequence ID" value="MFC3811862.1"/>
    <property type="molecule type" value="Genomic_DNA"/>
</dbReference>
<evidence type="ECO:0008006" key="3">
    <source>
        <dbReference type="Google" id="ProtNLM"/>
    </source>
</evidence>
<proteinExistence type="predicted"/>
<reference evidence="2" key="1">
    <citation type="journal article" date="2019" name="Int. J. Syst. Evol. Microbiol.">
        <title>The Global Catalogue of Microorganisms (GCM) 10K type strain sequencing project: providing services to taxonomists for standard genome sequencing and annotation.</title>
        <authorList>
            <consortium name="The Broad Institute Genomics Platform"/>
            <consortium name="The Broad Institute Genome Sequencing Center for Infectious Disease"/>
            <person name="Wu L."/>
            <person name="Ma J."/>
        </authorList>
    </citation>
    <scope>NUCLEOTIDE SEQUENCE [LARGE SCALE GENOMIC DNA]</scope>
    <source>
        <strain evidence="2">CECT 7956</strain>
    </source>
</reference>
<evidence type="ECO:0000313" key="2">
    <source>
        <dbReference type="Proteomes" id="UP001595616"/>
    </source>
</evidence>
<comment type="caution">
    <text evidence="1">The sequence shown here is derived from an EMBL/GenBank/DDBJ whole genome shotgun (WGS) entry which is preliminary data.</text>
</comment>
<protein>
    <recommendedName>
        <fullName evidence="3">Outer membrane protein beta-barrel domain-containing protein</fullName>
    </recommendedName>
</protein>
<evidence type="ECO:0000313" key="1">
    <source>
        <dbReference type="EMBL" id="MFC3811862.1"/>
    </source>
</evidence>
<sequence>MKKLIHILLILGIHQVTFGQSLGKFSLGVGTGFNVGSYTGFGVTPNISFSRFYAKNLEVGLKVGGNYTTKSYYMTPNNLPSGSTSEKSFLMLQS</sequence>
<accession>A0ABV7YYC9</accession>
<name>A0ABV7YYC9_9BACT</name>
<keyword evidence="2" id="KW-1185">Reference proteome</keyword>
<organism evidence="1 2">
    <name type="scientific">Lacihabitans lacunae</name>
    <dbReference type="NCBI Taxonomy" id="1028214"/>
    <lineage>
        <taxon>Bacteria</taxon>
        <taxon>Pseudomonadati</taxon>
        <taxon>Bacteroidota</taxon>
        <taxon>Cytophagia</taxon>
        <taxon>Cytophagales</taxon>
        <taxon>Leadbetterellaceae</taxon>
        <taxon>Lacihabitans</taxon>
    </lineage>
</organism>
<dbReference type="RefSeq" id="WP_379838714.1">
    <property type="nucleotide sequence ID" value="NZ_JBHRYQ010000001.1"/>
</dbReference>
<gene>
    <name evidence="1" type="ORF">ACFOOI_14460</name>
</gene>
<dbReference type="Proteomes" id="UP001595616">
    <property type="component" value="Unassembled WGS sequence"/>
</dbReference>